<dbReference type="PANTHER" id="PTHR43767:SF1">
    <property type="entry name" value="NONRIBOSOMAL PEPTIDE SYNTHASE PES1 (EUROFUNG)-RELATED"/>
    <property type="match status" value="1"/>
</dbReference>
<reference evidence="13 14" key="1">
    <citation type="submission" date="2016-11" db="EMBL/GenBank/DDBJ databases">
        <authorList>
            <person name="Jaros S."/>
            <person name="Januszkiewicz K."/>
            <person name="Wedrychowicz H."/>
        </authorList>
    </citation>
    <scope>NUCLEOTIDE SEQUENCE [LARGE SCALE GENOMIC DNA]</scope>
    <source>
        <strain evidence="13 14">DSM 29431</strain>
    </source>
</reference>
<dbReference type="EC" id="6.2.1.44" evidence="8"/>
<dbReference type="Proteomes" id="UP000184221">
    <property type="component" value="Unassembled WGS sequence"/>
</dbReference>
<evidence type="ECO:0000256" key="9">
    <source>
        <dbReference type="ARBA" id="ARBA00067668"/>
    </source>
</evidence>
<dbReference type="STRING" id="996342.SAMN05443551_4248"/>
<dbReference type="InterPro" id="IPR000873">
    <property type="entry name" value="AMP-dep_synth/lig_dom"/>
</dbReference>
<evidence type="ECO:0000313" key="13">
    <source>
        <dbReference type="EMBL" id="SHI05273.1"/>
    </source>
</evidence>
<keyword evidence="5" id="KW-0479">Metal-binding</keyword>
<evidence type="ECO:0000256" key="10">
    <source>
        <dbReference type="SAM" id="Phobius"/>
    </source>
</evidence>
<comment type="similarity">
    <text evidence="2">Belongs to the ATP-dependent AMP-binding enzyme family.</text>
</comment>
<feature type="transmembrane region" description="Helical" evidence="10">
    <location>
        <begin position="65"/>
        <end position="84"/>
    </location>
</feature>
<dbReference type="FunFam" id="3.30.300.30:FF:000008">
    <property type="entry name" value="2,3-dihydroxybenzoate-AMP ligase"/>
    <property type="match status" value="1"/>
</dbReference>
<dbReference type="GO" id="GO:0016878">
    <property type="term" value="F:acid-thiol ligase activity"/>
    <property type="evidence" value="ECO:0007669"/>
    <property type="project" value="UniProtKB-ARBA"/>
</dbReference>
<dbReference type="InterPro" id="IPR025110">
    <property type="entry name" value="AMP-bd_C"/>
</dbReference>
<evidence type="ECO:0000256" key="5">
    <source>
        <dbReference type="ARBA" id="ARBA00022723"/>
    </source>
</evidence>
<gene>
    <name evidence="13" type="ORF">SAMN05443551_4248</name>
</gene>
<evidence type="ECO:0000256" key="7">
    <source>
        <dbReference type="ARBA" id="ARBA00051915"/>
    </source>
</evidence>
<dbReference type="InterPro" id="IPR050237">
    <property type="entry name" value="ATP-dep_AMP-bd_enzyme"/>
</dbReference>
<dbReference type="Pfam" id="PF13193">
    <property type="entry name" value="AMP-binding_C"/>
    <property type="match status" value="1"/>
</dbReference>
<comment type="catalytic activity">
    <reaction evidence="7">
        <text>3-(methylsulfanyl)propanoate + ATP + CoA = 3-(methylsulfanyl)propanoyl-CoA + AMP + diphosphate</text>
        <dbReference type="Rhea" id="RHEA:43052"/>
        <dbReference type="ChEBI" id="CHEBI:30616"/>
        <dbReference type="ChEBI" id="CHEBI:33019"/>
        <dbReference type="ChEBI" id="CHEBI:49016"/>
        <dbReference type="ChEBI" id="CHEBI:57287"/>
        <dbReference type="ChEBI" id="CHEBI:82815"/>
        <dbReference type="ChEBI" id="CHEBI:456215"/>
        <dbReference type="EC" id="6.2.1.44"/>
    </reaction>
    <physiologicalReaction direction="left-to-right" evidence="7">
        <dbReference type="Rhea" id="RHEA:43053"/>
    </physiologicalReaction>
</comment>
<evidence type="ECO:0000256" key="8">
    <source>
        <dbReference type="ARBA" id="ARBA00066616"/>
    </source>
</evidence>
<dbReference type="InterPro" id="IPR020845">
    <property type="entry name" value="AMP-binding_CS"/>
</dbReference>
<dbReference type="OrthoDB" id="9803968at2"/>
<name>A0A1M5Y175_9RHOB</name>
<dbReference type="SUPFAM" id="SSF56801">
    <property type="entry name" value="Acetyl-CoA synthetase-like"/>
    <property type="match status" value="1"/>
</dbReference>
<dbReference type="InterPro" id="IPR045851">
    <property type="entry name" value="AMP-bd_C_sf"/>
</dbReference>
<comment type="cofactor">
    <cofactor evidence="1">
        <name>Mg(2+)</name>
        <dbReference type="ChEBI" id="CHEBI:18420"/>
    </cofactor>
</comment>
<keyword evidence="10" id="KW-1133">Transmembrane helix</keyword>
<proteinExistence type="inferred from homology"/>
<evidence type="ECO:0000256" key="4">
    <source>
        <dbReference type="ARBA" id="ARBA00022598"/>
    </source>
</evidence>
<dbReference type="GO" id="GO:0046872">
    <property type="term" value="F:metal ion binding"/>
    <property type="evidence" value="ECO:0007669"/>
    <property type="project" value="UniProtKB-KW"/>
</dbReference>
<evidence type="ECO:0000256" key="2">
    <source>
        <dbReference type="ARBA" id="ARBA00006432"/>
    </source>
</evidence>
<dbReference type="Pfam" id="PF00501">
    <property type="entry name" value="AMP-binding"/>
    <property type="match status" value="1"/>
</dbReference>
<dbReference type="PROSITE" id="PS00455">
    <property type="entry name" value="AMP_BINDING"/>
    <property type="match status" value="1"/>
</dbReference>
<evidence type="ECO:0000259" key="11">
    <source>
        <dbReference type="Pfam" id="PF00501"/>
    </source>
</evidence>
<dbReference type="PANTHER" id="PTHR43767">
    <property type="entry name" value="LONG-CHAIN-FATTY-ACID--COA LIGASE"/>
    <property type="match status" value="1"/>
</dbReference>
<feature type="domain" description="AMP-dependent synthetase/ligase" evidence="11">
    <location>
        <begin position="8"/>
        <end position="363"/>
    </location>
</feature>
<keyword evidence="6" id="KW-0460">Magnesium</keyword>
<keyword evidence="4" id="KW-0436">Ligase</keyword>
<organism evidence="13 14">
    <name type="scientific">Marivita hallyeonensis</name>
    <dbReference type="NCBI Taxonomy" id="996342"/>
    <lineage>
        <taxon>Bacteria</taxon>
        <taxon>Pseudomonadati</taxon>
        <taxon>Pseudomonadota</taxon>
        <taxon>Alphaproteobacteria</taxon>
        <taxon>Rhodobacterales</taxon>
        <taxon>Roseobacteraceae</taxon>
        <taxon>Marivita</taxon>
    </lineage>
</organism>
<comment type="subunit">
    <text evidence="3">Homodimer.</text>
</comment>
<sequence length="513" mass="56002">MNIANWLTRTAVRSPDRPALFDGMQQVACYGEVEARSLQIAGWMRAQGVAPGDRVAVFMQNAPDYLIALFAVWAAGAIVVPINAKLHAKEVAWILENSEARLCLTHGALKASLEEIEGPWRLVDIEQDGFGAKALCHVTHRAGEDTAWLFYTSGTTGRPKGVEITHRNLLSMSLCYQSDVAAVRSDHATIYAAPMSHGAGLYSMMHVLQGARHVFPPSRGFDPTEVLSLARAHGRAHMFAAPTMVKRLTDYAEMSDECGEGLETVVYAGGPMYEADILKAVNRFGPVFAQIYGQGESPMGITALTKEEVADRHSRDWRLRLNSVGRAQSAVEVRICGADGQLLGPGEVGEIEVRGDTVMAGYWNAPEATASTLVDGWLRTGDMGRLDAQGYMTLMDRSKDVIISGGSNIYPREVENVLLQHAAVSEVSVIGDPHPEWGEQVVAFVVLRDGAICDSDALDRHCLNQIARFKRPKVYQFLDALPKNNYGKVLKTELRTLARSDVADPETALKSVP</sequence>
<dbReference type="InterPro" id="IPR042099">
    <property type="entry name" value="ANL_N_sf"/>
</dbReference>
<feature type="domain" description="AMP-binding enzyme C-terminal" evidence="12">
    <location>
        <begin position="413"/>
        <end position="488"/>
    </location>
</feature>
<dbReference type="EMBL" id="FQXC01000009">
    <property type="protein sequence ID" value="SHI05273.1"/>
    <property type="molecule type" value="Genomic_DNA"/>
</dbReference>
<accession>A0A1M5Y175</accession>
<dbReference type="Gene3D" id="3.30.300.30">
    <property type="match status" value="1"/>
</dbReference>
<keyword evidence="10" id="KW-0472">Membrane</keyword>
<dbReference type="AlphaFoldDB" id="A0A1M5Y175"/>
<protein>
    <recommendedName>
        <fullName evidence="9">3-methylmercaptopropionyl-CoA ligase</fullName>
        <ecNumber evidence="8">6.2.1.44</ecNumber>
    </recommendedName>
</protein>
<dbReference type="RefSeq" id="WP_072780092.1">
    <property type="nucleotide sequence ID" value="NZ_FQXC01000009.1"/>
</dbReference>
<evidence type="ECO:0000259" key="12">
    <source>
        <dbReference type="Pfam" id="PF13193"/>
    </source>
</evidence>
<evidence type="ECO:0000313" key="14">
    <source>
        <dbReference type="Proteomes" id="UP000184221"/>
    </source>
</evidence>
<evidence type="ECO:0000256" key="6">
    <source>
        <dbReference type="ARBA" id="ARBA00022842"/>
    </source>
</evidence>
<dbReference type="Gene3D" id="3.40.50.12780">
    <property type="entry name" value="N-terminal domain of ligase-like"/>
    <property type="match status" value="1"/>
</dbReference>
<keyword evidence="10" id="KW-0812">Transmembrane</keyword>
<evidence type="ECO:0000256" key="3">
    <source>
        <dbReference type="ARBA" id="ARBA00011738"/>
    </source>
</evidence>
<evidence type="ECO:0000256" key="1">
    <source>
        <dbReference type="ARBA" id="ARBA00001946"/>
    </source>
</evidence>
<keyword evidence="14" id="KW-1185">Reference proteome</keyword>